<sequence length="90" mass="10156">MTRATRAICSIFRRKPTPTPAPALTPEEIAAHQRIHAWAARNGISVSINQVKPATRSTSEMLTRSELEQLKRKSKEQHDYARKVFGTKTV</sequence>
<evidence type="ECO:0000313" key="3">
    <source>
        <dbReference type="Proteomes" id="UP000474957"/>
    </source>
</evidence>
<keyword evidence="3" id="KW-1185">Reference proteome</keyword>
<dbReference type="Proteomes" id="UP000474957">
    <property type="component" value="Unassembled WGS sequence"/>
</dbReference>
<evidence type="ECO:0000313" key="2">
    <source>
        <dbReference type="EMBL" id="MSU88074.1"/>
    </source>
</evidence>
<comment type="caution">
    <text evidence="2">The sequence shown here is derived from an EMBL/GenBank/DDBJ whole genome shotgun (WGS) entry which is preliminary data.</text>
</comment>
<dbReference type="AlphaFoldDB" id="A0A6L5YWP8"/>
<dbReference type="EMBL" id="WIND01000001">
    <property type="protein sequence ID" value="MSU88074.1"/>
    <property type="molecule type" value="Genomic_DNA"/>
</dbReference>
<gene>
    <name evidence="2" type="ORF">GE300_00405</name>
</gene>
<organism evidence="2 3">
    <name type="scientific">Halovulum marinum</name>
    <dbReference type="NCBI Taxonomy" id="2662447"/>
    <lineage>
        <taxon>Bacteria</taxon>
        <taxon>Pseudomonadati</taxon>
        <taxon>Pseudomonadota</taxon>
        <taxon>Alphaproteobacteria</taxon>
        <taxon>Rhodobacterales</taxon>
        <taxon>Paracoccaceae</taxon>
        <taxon>Halovulum</taxon>
    </lineage>
</organism>
<name>A0A6L5YWP8_9RHOB</name>
<accession>A0A6L5YWP8</accession>
<protein>
    <submittedName>
        <fullName evidence="2">Uncharacterized protein</fullName>
    </submittedName>
</protein>
<dbReference type="RefSeq" id="WP_154443809.1">
    <property type="nucleotide sequence ID" value="NZ_WIND01000001.1"/>
</dbReference>
<feature type="region of interest" description="Disordered" evidence="1">
    <location>
        <begin position="69"/>
        <end position="90"/>
    </location>
</feature>
<evidence type="ECO:0000256" key="1">
    <source>
        <dbReference type="SAM" id="MobiDB-lite"/>
    </source>
</evidence>
<reference evidence="2 3" key="1">
    <citation type="submission" date="2019-10" db="EMBL/GenBank/DDBJ databases">
        <title>Cognatihalovulum marinum gen. nov. sp. nov., a new member of the family Rhodobacteraceae isolated from deep seawater of the Northwest Indian Ocean.</title>
        <authorList>
            <person name="Ruan C."/>
            <person name="Wang J."/>
            <person name="Zheng X."/>
            <person name="Song L."/>
            <person name="Zhu Y."/>
            <person name="Huang Y."/>
            <person name="Lu Z."/>
            <person name="Du W."/>
            <person name="Huang L."/>
            <person name="Dai X."/>
        </authorList>
    </citation>
    <scope>NUCLEOTIDE SEQUENCE [LARGE SCALE GENOMIC DNA]</scope>
    <source>
        <strain evidence="2 3">2CG4</strain>
    </source>
</reference>
<feature type="compositionally biased region" description="Basic and acidic residues" evidence="1">
    <location>
        <begin position="69"/>
        <end position="82"/>
    </location>
</feature>
<proteinExistence type="predicted"/>